<reference evidence="1 2" key="1">
    <citation type="submission" date="2014-04" db="EMBL/GenBank/DDBJ databases">
        <title>Evolutionary Origins and Diversification of the Mycorrhizal Mutualists.</title>
        <authorList>
            <consortium name="DOE Joint Genome Institute"/>
            <consortium name="Mycorrhizal Genomics Consortium"/>
            <person name="Kohler A."/>
            <person name="Kuo A."/>
            <person name="Nagy L.G."/>
            <person name="Floudas D."/>
            <person name="Copeland A."/>
            <person name="Barry K.W."/>
            <person name="Cichocki N."/>
            <person name="Veneault-Fourrey C."/>
            <person name="LaButti K."/>
            <person name="Lindquist E.A."/>
            <person name="Lipzen A."/>
            <person name="Lundell T."/>
            <person name="Morin E."/>
            <person name="Murat C."/>
            <person name="Riley R."/>
            <person name="Ohm R."/>
            <person name="Sun H."/>
            <person name="Tunlid A."/>
            <person name="Henrissat B."/>
            <person name="Grigoriev I.V."/>
            <person name="Hibbett D.S."/>
            <person name="Martin F."/>
        </authorList>
    </citation>
    <scope>NUCLEOTIDE SEQUENCE [LARGE SCALE GENOMIC DNA]</scope>
    <source>
        <strain evidence="1 2">FD-317 M1</strain>
    </source>
</reference>
<protein>
    <submittedName>
        <fullName evidence="1">Uncharacterized protein</fullName>
    </submittedName>
</protein>
<gene>
    <name evidence="1" type="ORF">GYMLUDRAFT_244266</name>
</gene>
<accession>A0A0D0CPB1</accession>
<evidence type="ECO:0000313" key="2">
    <source>
        <dbReference type="Proteomes" id="UP000053593"/>
    </source>
</evidence>
<dbReference type="EMBL" id="KN834774">
    <property type="protein sequence ID" value="KIK60692.1"/>
    <property type="molecule type" value="Genomic_DNA"/>
</dbReference>
<dbReference type="OrthoDB" id="3061923at2759"/>
<name>A0A0D0CPB1_9AGAR</name>
<dbReference type="HOGENOM" id="CLU_2109319_0_0_1"/>
<dbReference type="Proteomes" id="UP000053593">
    <property type="component" value="Unassembled WGS sequence"/>
</dbReference>
<evidence type="ECO:0000313" key="1">
    <source>
        <dbReference type="EMBL" id="KIK60692.1"/>
    </source>
</evidence>
<proteinExistence type="predicted"/>
<keyword evidence="2" id="KW-1185">Reference proteome</keyword>
<organism evidence="1 2">
    <name type="scientific">Collybiopsis luxurians FD-317 M1</name>
    <dbReference type="NCBI Taxonomy" id="944289"/>
    <lineage>
        <taxon>Eukaryota</taxon>
        <taxon>Fungi</taxon>
        <taxon>Dikarya</taxon>
        <taxon>Basidiomycota</taxon>
        <taxon>Agaricomycotina</taxon>
        <taxon>Agaricomycetes</taxon>
        <taxon>Agaricomycetidae</taxon>
        <taxon>Agaricales</taxon>
        <taxon>Marasmiineae</taxon>
        <taxon>Omphalotaceae</taxon>
        <taxon>Collybiopsis</taxon>
        <taxon>Collybiopsis luxurians</taxon>
    </lineage>
</organism>
<dbReference type="AlphaFoldDB" id="A0A0D0CPB1"/>
<sequence length="115" mass="12185">MVASPVSLSDRVLGIDGLQNPEFVPHIHAQNESWLSSLKANLVYAFNAVAKAAGGHGGGGLRMVSEEGEDKLTRLPVRSVCLRRGNRVGRILEWGVGQEDSRDGYEVGEGGVGGD</sequence>